<dbReference type="InterPro" id="IPR013107">
    <property type="entry name" value="Acyl-CoA_DH_C"/>
</dbReference>
<dbReference type="PIRSF" id="PIRSF016578">
    <property type="entry name" value="HsaA"/>
    <property type="match status" value="1"/>
</dbReference>
<dbReference type="PANTHER" id="PTHR48083">
    <property type="entry name" value="MEDIUM-CHAIN SPECIFIC ACYL-COA DEHYDROGENASE, MITOCHONDRIAL-RELATED"/>
    <property type="match status" value="1"/>
</dbReference>
<dbReference type="Gene3D" id="1.10.540.10">
    <property type="entry name" value="Acyl-CoA dehydrogenase/oxidase, N-terminal domain"/>
    <property type="match status" value="1"/>
</dbReference>
<reference evidence="3 4" key="1">
    <citation type="submission" date="2021-01" db="EMBL/GenBank/DDBJ databases">
        <title>Whole genome shotgun sequence of Actinoplanes couchii NBRC 106145.</title>
        <authorList>
            <person name="Komaki H."/>
            <person name="Tamura T."/>
        </authorList>
    </citation>
    <scope>NUCLEOTIDE SEQUENCE [LARGE SCALE GENOMIC DNA]</scope>
    <source>
        <strain evidence="3 4">NBRC 106145</strain>
    </source>
</reference>
<evidence type="ECO:0000259" key="2">
    <source>
        <dbReference type="Pfam" id="PF08028"/>
    </source>
</evidence>
<dbReference type="InterPro" id="IPR036250">
    <property type="entry name" value="AcylCo_DH-like_C"/>
</dbReference>
<name>A0ABQ3XHL1_9ACTN</name>
<evidence type="ECO:0000313" key="4">
    <source>
        <dbReference type="Proteomes" id="UP000612282"/>
    </source>
</evidence>
<dbReference type="Gene3D" id="2.40.110.10">
    <property type="entry name" value="Butyryl-CoA Dehydrogenase, subunit A, domain 2"/>
    <property type="match status" value="1"/>
</dbReference>
<dbReference type="InterPro" id="IPR009100">
    <property type="entry name" value="AcylCoA_DH/oxidase_NM_dom_sf"/>
</dbReference>
<feature type="domain" description="Acyl-CoA dehydrogenase C-terminal" evidence="2">
    <location>
        <begin position="238"/>
        <end position="373"/>
    </location>
</feature>
<keyword evidence="4" id="KW-1185">Reference proteome</keyword>
<keyword evidence="1" id="KW-0560">Oxidoreductase</keyword>
<protein>
    <submittedName>
        <fullName evidence="3">Acyl-CoA dehydrogenase</fullName>
    </submittedName>
</protein>
<evidence type="ECO:0000313" key="3">
    <source>
        <dbReference type="EMBL" id="GID57983.1"/>
    </source>
</evidence>
<accession>A0ABQ3XHL1</accession>
<dbReference type="Gene3D" id="1.20.140.10">
    <property type="entry name" value="Butyryl-CoA Dehydrogenase, subunit A, domain 3"/>
    <property type="match status" value="1"/>
</dbReference>
<sequence>MTAPVVDSWTVAGIRAATTPILARLAADAARREAGRDYAFDDVRALAAQRITLTGIAVADGGAGGSLRDVVELVVDIARADSNVAQALRSSFLTANQVAGRTDLPHRATVLARLRAGELFAGTNNERNGGANGTISTRIRRDGDGWIVDGEKFYSTGGLYASWFTGSATGDDGSVYGFTVPVDRDGVQRLDDFDAIGQRLTASGTTRLHRVRVTDDEVVPRDSHRLDSPWLGSFAQLYLAAVEAGIAAAALDDAVRFVREKARPIKHSTATRSTDDPYVRTTVGEIAARAHTARSVVLVAAEQLEPVRHLHGDRARAAGAAAAVTVAQTGVIAIESALRAAELLFDVGGATATDRALGFDRHWRNARTVANHNPRQWKAAVAGAHLLTGEEPPTTGLF</sequence>
<dbReference type="RefSeq" id="WP_203801447.1">
    <property type="nucleotide sequence ID" value="NZ_BAAAQE010000019.1"/>
</dbReference>
<evidence type="ECO:0000256" key="1">
    <source>
        <dbReference type="ARBA" id="ARBA00023002"/>
    </source>
</evidence>
<dbReference type="SUPFAM" id="SSF47203">
    <property type="entry name" value="Acyl-CoA dehydrogenase C-terminal domain-like"/>
    <property type="match status" value="1"/>
</dbReference>
<gene>
    <name evidence="3" type="ORF">Aco03nite_063870</name>
</gene>
<dbReference type="Pfam" id="PF08028">
    <property type="entry name" value="Acyl-CoA_dh_2"/>
    <property type="match status" value="1"/>
</dbReference>
<dbReference type="InterPro" id="IPR046373">
    <property type="entry name" value="Acyl-CoA_Oxase/DH_mid-dom_sf"/>
</dbReference>
<proteinExistence type="predicted"/>
<dbReference type="InterPro" id="IPR050741">
    <property type="entry name" value="Acyl-CoA_dehydrogenase"/>
</dbReference>
<dbReference type="InterPro" id="IPR037069">
    <property type="entry name" value="AcylCoA_DH/ox_N_sf"/>
</dbReference>
<comment type="caution">
    <text evidence="3">The sequence shown here is derived from an EMBL/GenBank/DDBJ whole genome shotgun (WGS) entry which is preliminary data.</text>
</comment>
<organism evidence="3 4">
    <name type="scientific">Actinoplanes couchii</name>
    <dbReference type="NCBI Taxonomy" id="403638"/>
    <lineage>
        <taxon>Bacteria</taxon>
        <taxon>Bacillati</taxon>
        <taxon>Actinomycetota</taxon>
        <taxon>Actinomycetes</taxon>
        <taxon>Micromonosporales</taxon>
        <taxon>Micromonosporaceae</taxon>
        <taxon>Actinoplanes</taxon>
    </lineage>
</organism>
<dbReference type="EMBL" id="BOMG01000080">
    <property type="protein sequence ID" value="GID57983.1"/>
    <property type="molecule type" value="Genomic_DNA"/>
</dbReference>
<dbReference type="Proteomes" id="UP000612282">
    <property type="component" value="Unassembled WGS sequence"/>
</dbReference>
<dbReference type="PANTHER" id="PTHR48083:SF19">
    <property type="entry name" value="FLAVIN-DEPENDENT MONOOXYGENASE, OXYGENASE SUBUNIT HSAA"/>
    <property type="match status" value="1"/>
</dbReference>
<dbReference type="SUPFAM" id="SSF56645">
    <property type="entry name" value="Acyl-CoA dehydrogenase NM domain-like"/>
    <property type="match status" value="1"/>
</dbReference>